<keyword evidence="7" id="KW-1185">Reference proteome</keyword>
<evidence type="ECO:0000313" key="7">
    <source>
        <dbReference type="Proteomes" id="UP001185012"/>
    </source>
</evidence>
<evidence type="ECO:0000256" key="2">
    <source>
        <dbReference type="ARBA" id="ARBA00022741"/>
    </source>
</evidence>
<dbReference type="PANTHER" id="PTHR13779">
    <property type="entry name" value="WERNER HELICASE-INTERACTING PROTEIN 1 FAMILY MEMBER"/>
    <property type="match status" value="1"/>
</dbReference>
<dbReference type="InterPro" id="IPR032423">
    <property type="entry name" value="AAA_assoc_2"/>
</dbReference>
<protein>
    <submittedName>
        <fullName evidence="6">ATPase</fullName>
    </submittedName>
</protein>
<proteinExistence type="inferred from homology"/>
<dbReference type="CDD" id="cd18139">
    <property type="entry name" value="HLD_clamp_RarA"/>
    <property type="match status" value="1"/>
</dbReference>
<organism evidence="6 7">
    <name type="scientific">Desmospora profundinema</name>
    <dbReference type="NCBI Taxonomy" id="1571184"/>
    <lineage>
        <taxon>Bacteria</taxon>
        <taxon>Bacillati</taxon>
        <taxon>Bacillota</taxon>
        <taxon>Bacilli</taxon>
        <taxon>Bacillales</taxon>
        <taxon>Thermoactinomycetaceae</taxon>
        <taxon>Desmospora</taxon>
    </lineage>
</organism>
<dbReference type="InterPro" id="IPR003959">
    <property type="entry name" value="ATPase_AAA_core"/>
</dbReference>
<evidence type="ECO:0000256" key="4">
    <source>
        <dbReference type="SAM" id="MobiDB-lite"/>
    </source>
</evidence>
<comment type="caution">
    <text evidence="6">The sequence shown here is derived from an EMBL/GenBank/DDBJ whole genome shotgun (WGS) entry which is preliminary data.</text>
</comment>
<dbReference type="Pfam" id="PF00004">
    <property type="entry name" value="AAA"/>
    <property type="match status" value="1"/>
</dbReference>
<dbReference type="InterPro" id="IPR021886">
    <property type="entry name" value="MgsA_C"/>
</dbReference>
<accession>A0ABU1IKA3</accession>
<evidence type="ECO:0000256" key="1">
    <source>
        <dbReference type="ARBA" id="ARBA00008959"/>
    </source>
</evidence>
<dbReference type="CDD" id="cd00009">
    <property type="entry name" value="AAA"/>
    <property type="match status" value="1"/>
</dbReference>
<comment type="similarity">
    <text evidence="1">Belongs to the AAA ATPase family. RarA/MGS1/WRNIP1 subfamily.</text>
</comment>
<feature type="compositionally biased region" description="Basic and acidic residues" evidence="4">
    <location>
        <begin position="18"/>
        <end position="28"/>
    </location>
</feature>
<evidence type="ECO:0000259" key="5">
    <source>
        <dbReference type="SMART" id="SM00382"/>
    </source>
</evidence>
<dbReference type="EMBL" id="JAVDQG010000002">
    <property type="protein sequence ID" value="MDR6225207.1"/>
    <property type="molecule type" value="Genomic_DNA"/>
</dbReference>
<dbReference type="Proteomes" id="UP001185012">
    <property type="component" value="Unassembled WGS sequence"/>
</dbReference>
<dbReference type="InterPro" id="IPR008921">
    <property type="entry name" value="DNA_pol3_clamp-load_cplx_C"/>
</dbReference>
<feature type="domain" description="AAA+ ATPase" evidence="5">
    <location>
        <begin position="63"/>
        <end position="180"/>
    </location>
</feature>
<dbReference type="Gene3D" id="3.40.50.300">
    <property type="entry name" value="P-loop containing nucleotide triphosphate hydrolases"/>
    <property type="match status" value="1"/>
</dbReference>
<keyword evidence="2" id="KW-0547">Nucleotide-binding</keyword>
<dbReference type="Gene3D" id="1.20.272.10">
    <property type="match status" value="1"/>
</dbReference>
<reference evidence="6 7" key="1">
    <citation type="submission" date="2023-07" db="EMBL/GenBank/DDBJ databases">
        <title>Genomic Encyclopedia of Type Strains, Phase IV (KMG-IV): sequencing the most valuable type-strain genomes for metagenomic binning, comparative biology and taxonomic classification.</title>
        <authorList>
            <person name="Goeker M."/>
        </authorList>
    </citation>
    <scope>NUCLEOTIDE SEQUENCE [LARGE SCALE GENOMIC DNA]</scope>
    <source>
        <strain evidence="6 7">DSM 45903</strain>
    </source>
</reference>
<dbReference type="Gene3D" id="1.10.3710.10">
    <property type="entry name" value="DNA polymerase III clamp loader subunits, C-terminal domain"/>
    <property type="match status" value="1"/>
</dbReference>
<dbReference type="PANTHER" id="PTHR13779:SF7">
    <property type="entry name" value="ATPASE WRNIP1"/>
    <property type="match status" value="1"/>
</dbReference>
<gene>
    <name evidence="6" type="ORF">JOE21_001198</name>
</gene>
<dbReference type="SUPFAM" id="SSF52540">
    <property type="entry name" value="P-loop containing nucleoside triphosphate hydrolases"/>
    <property type="match status" value="1"/>
</dbReference>
<feature type="region of interest" description="Disordered" evidence="4">
    <location>
        <begin position="1"/>
        <end position="31"/>
    </location>
</feature>
<dbReference type="InterPro" id="IPR027417">
    <property type="entry name" value="P-loop_NTPase"/>
</dbReference>
<dbReference type="NCBIfam" id="NF009881">
    <property type="entry name" value="PRK13341.1-2"/>
    <property type="match status" value="1"/>
</dbReference>
<dbReference type="Pfam" id="PF12002">
    <property type="entry name" value="MgsA_C"/>
    <property type="match status" value="1"/>
</dbReference>
<evidence type="ECO:0000256" key="3">
    <source>
        <dbReference type="ARBA" id="ARBA00022840"/>
    </source>
</evidence>
<dbReference type="Pfam" id="PF16193">
    <property type="entry name" value="AAA_assoc_2"/>
    <property type="match status" value="1"/>
</dbReference>
<keyword evidence="3" id="KW-0067">ATP-binding</keyword>
<dbReference type="InterPro" id="IPR051314">
    <property type="entry name" value="AAA_ATPase_RarA/MGS1/WRNIP1"/>
</dbReference>
<name>A0ABU1IKA3_9BACL</name>
<dbReference type="InterPro" id="IPR003593">
    <property type="entry name" value="AAA+_ATPase"/>
</dbReference>
<dbReference type="SUPFAM" id="SSF48019">
    <property type="entry name" value="post-AAA+ oligomerization domain-like"/>
    <property type="match status" value="1"/>
</dbReference>
<dbReference type="Gene3D" id="1.10.8.60">
    <property type="match status" value="1"/>
</dbReference>
<sequence length="455" mass="50407">MEKTQRMERNQAMNLFDYGHEQEKEKKAPLAARMRPRHLDEVVGQSHILGKGKLLRRAIEADQLSSIILHGPPGTGKTTLAKVIANTTEAHFDQLNAVTAGVGDIRKLTAEAKERLGMYGRRTLLFVDEIHRFNKSQQDALLPFVEDGTIILIGATTENPSFEVNSALLSRSRLFQLQPLTESELTRLARRALTDEERGLGGYRAEVEVEALSHLVAMAGGDARHVLNALELAVVTTPPGEDGIRRITLEVAEESIQRKVIRYDKSGDNHYDTISAFIKSMRGSDPDAALYYLAKMIHAGEDPRFIVRRVFIHAAEDVGMADPRALLMASAAAQAVEHIGLPEAQIPLAQAVIYIATAPKSNAVVRGIAEAMEAVKNESRGEVPLHLHDSHYPGAKQQGKGTGYRYPHDHPRGFVEQQYLPDEHLGRTFYHPTDRGYEGKLAEYLAWVKDPSARG</sequence>
<dbReference type="SMART" id="SM00382">
    <property type="entry name" value="AAA"/>
    <property type="match status" value="1"/>
</dbReference>
<evidence type="ECO:0000313" key="6">
    <source>
        <dbReference type="EMBL" id="MDR6225207.1"/>
    </source>
</evidence>